<evidence type="ECO:0000313" key="3">
    <source>
        <dbReference type="Proteomes" id="UP001549320"/>
    </source>
</evidence>
<evidence type="ECO:0000313" key="2">
    <source>
        <dbReference type="EMBL" id="MET4577183.1"/>
    </source>
</evidence>
<gene>
    <name evidence="2" type="ORF">ABIE13_002294</name>
</gene>
<dbReference type="Pfam" id="PF01797">
    <property type="entry name" value="Y1_Tnp"/>
    <property type="match status" value="1"/>
</dbReference>
<keyword evidence="3" id="KW-1185">Reference proteome</keyword>
<dbReference type="InterPro" id="IPR002686">
    <property type="entry name" value="Transposase_17"/>
</dbReference>
<dbReference type="Proteomes" id="UP001549320">
    <property type="component" value="Unassembled WGS sequence"/>
</dbReference>
<proteinExistence type="predicted"/>
<dbReference type="InterPro" id="IPR036515">
    <property type="entry name" value="Transposase_17_sf"/>
</dbReference>
<dbReference type="SUPFAM" id="SSF143422">
    <property type="entry name" value="Transposase IS200-like"/>
    <property type="match status" value="1"/>
</dbReference>
<dbReference type="SMART" id="SM01321">
    <property type="entry name" value="Y1_Tnp"/>
    <property type="match status" value="1"/>
</dbReference>
<reference evidence="2 3" key="1">
    <citation type="submission" date="2024-06" db="EMBL/GenBank/DDBJ databases">
        <title>Sorghum-associated microbial communities from plants grown in Nebraska, USA.</title>
        <authorList>
            <person name="Schachtman D."/>
        </authorList>
    </citation>
    <scope>NUCLEOTIDE SEQUENCE [LARGE SCALE GENOMIC DNA]</scope>
    <source>
        <strain evidence="2 3">2709</strain>
    </source>
</reference>
<accession>A0ABV2Q9D0</accession>
<dbReference type="EMBL" id="JBEPSH010000004">
    <property type="protein sequence ID" value="MET4577183.1"/>
    <property type="molecule type" value="Genomic_DNA"/>
</dbReference>
<comment type="caution">
    <text evidence="2">The sequence shown here is derived from an EMBL/GenBank/DDBJ whole genome shotgun (WGS) entry which is preliminary data.</text>
</comment>
<organism evidence="2 3">
    <name type="scientific">Ottowia thiooxydans</name>
    <dbReference type="NCBI Taxonomy" id="219182"/>
    <lineage>
        <taxon>Bacteria</taxon>
        <taxon>Pseudomonadati</taxon>
        <taxon>Pseudomonadota</taxon>
        <taxon>Betaproteobacteria</taxon>
        <taxon>Burkholderiales</taxon>
        <taxon>Comamonadaceae</taxon>
        <taxon>Ottowia</taxon>
    </lineage>
</organism>
<dbReference type="NCBIfam" id="NF047646">
    <property type="entry name" value="REP_Tyr_transpos"/>
    <property type="match status" value="1"/>
</dbReference>
<dbReference type="Gene3D" id="3.30.70.1290">
    <property type="entry name" value="Transposase IS200-like"/>
    <property type="match status" value="1"/>
</dbReference>
<name>A0ABV2Q9D0_9BURK</name>
<dbReference type="PANTHER" id="PTHR36966:SF1">
    <property type="entry name" value="REP-ASSOCIATED TYROSINE TRANSPOSASE"/>
    <property type="match status" value="1"/>
</dbReference>
<sequence>MGPPISCVAINGTPDTKMNSGDSKGWNSRGYMPHLDVPGLLQSVTFRLADSLPQEVLRELDIEPTGSCERQRDLARRRQIEHWLDSGWGCCALKHPTVAEIVENALLHFDGDRYRLVSWCIMPNHVHALIEPNADLGRIVQSWKSFSSRRVMASREALGLQIPGSHLWMRDYWDRYIRDEAHFRAVVDYVHENPVKAGLVKTSSEWRWSSAWRMRL</sequence>
<dbReference type="PANTHER" id="PTHR36966">
    <property type="entry name" value="REP-ASSOCIATED TYROSINE TRANSPOSASE"/>
    <property type="match status" value="1"/>
</dbReference>
<feature type="domain" description="Transposase IS200-like" evidence="1">
    <location>
        <begin position="87"/>
        <end position="193"/>
    </location>
</feature>
<dbReference type="InterPro" id="IPR052715">
    <property type="entry name" value="RAYT_transposase"/>
</dbReference>
<protein>
    <submittedName>
        <fullName evidence="2">Transposase</fullName>
    </submittedName>
</protein>
<evidence type="ECO:0000259" key="1">
    <source>
        <dbReference type="SMART" id="SM01321"/>
    </source>
</evidence>